<dbReference type="PANTHER" id="PTHR37937:SF1">
    <property type="entry name" value="CONJUGATIVE TRANSFER: DNA TRANSPORT"/>
    <property type="match status" value="1"/>
</dbReference>
<dbReference type="PANTHER" id="PTHR37937">
    <property type="entry name" value="CONJUGATIVE TRANSFER: DNA TRANSPORT"/>
    <property type="match status" value="1"/>
</dbReference>
<keyword evidence="2" id="KW-1003">Cell membrane</keyword>
<comment type="subcellular location">
    <subcellularLocation>
        <location evidence="1">Cell membrane</location>
        <topology evidence="1">Multi-pass membrane protein</topology>
    </subcellularLocation>
</comment>
<name>A0A4P2VR54_FLUSA</name>
<keyword evidence="8" id="KW-0614">Plasmid</keyword>
<evidence type="ECO:0000259" key="7">
    <source>
        <dbReference type="Pfam" id="PF10412"/>
    </source>
</evidence>
<evidence type="ECO:0000256" key="4">
    <source>
        <dbReference type="ARBA" id="ARBA00022989"/>
    </source>
</evidence>
<feature type="transmembrane region" description="Helical" evidence="6">
    <location>
        <begin position="111"/>
        <end position="131"/>
    </location>
</feature>
<evidence type="ECO:0000256" key="2">
    <source>
        <dbReference type="ARBA" id="ARBA00022475"/>
    </source>
</evidence>
<dbReference type="KEGG" id="sbf:JCM31447_31330"/>
<keyword evidence="3 6" id="KW-0812">Transmembrane</keyword>
<evidence type="ECO:0000313" key="9">
    <source>
        <dbReference type="Proteomes" id="UP000291236"/>
    </source>
</evidence>
<keyword evidence="4 6" id="KW-1133">Transmembrane helix</keyword>
<dbReference type="Gene3D" id="3.40.50.300">
    <property type="entry name" value="P-loop containing nucleotide triphosphate hydrolases"/>
    <property type="match status" value="2"/>
</dbReference>
<dbReference type="SUPFAM" id="SSF52540">
    <property type="entry name" value="P-loop containing nucleoside triphosphate hydrolases"/>
    <property type="match status" value="1"/>
</dbReference>
<dbReference type="InterPro" id="IPR027417">
    <property type="entry name" value="P-loop_NTPase"/>
</dbReference>
<dbReference type="AlphaFoldDB" id="A0A4P2VR54"/>
<organism evidence="8 9">
    <name type="scientific">Fluviispira sanaruensis</name>
    <dbReference type="NCBI Taxonomy" id="2493639"/>
    <lineage>
        <taxon>Bacteria</taxon>
        <taxon>Pseudomonadati</taxon>
        <taxon>Bdellovibrionota</taxon>
        <taxon>Oligoflexia</taxon>
        <taxon>Silvanigrellales</taxon>
        <taxon>Silvanigrellaceae</taxon>
        <taxon>Fluviispira</taxon>
    </lineage>
</organism>
<evidence type="ECO:0000256" key="6">
    <source>
        <dbReference type="SAM" id="Phobius"/>
    </source>
</evidence>
<dbReference type="RefSeq" id="WP_130613090.1">
    <property type="nucleotide sequence ID" value="NZ_AP019369.1"/>
</dbReference>
<protein>
    <recommendedName>
        <fullName evidence="7">Type IV secretion system coupling protein TraD DNA-binding domain-containing protein</fullName>
    </recommendedName>
</protein>
<sequence length="724" mass="83174">MLGESKANQINYGTVVTKSNFFLRVKKTIEIIFLSFMITLIPYFFIVKYSYKGGISEYFGTILHTVGSKIFTLITNLIHPFISSLNIPVTTSQASEVESIYDKILYEHNEYFIMTVSAYIFVSTVLSYYMLIWMKKKGEQLNDGQRVRSDEVAITDEKGLIKLIKSRVKNKKNNTEFSKYDLFFSKNLRIPFMDWFTHFAVCGSSRTGKSNFIKSMLTQARAAKMKGCIVDVDGDYLEIFYKPGDIILSLYDVRSMAWDFWHEPSVPASFFSDALLSPEKDSTEFFDTAGGKLLASLIRLSNSHEEFWKILCLDEESLLKLLDDNKDPIVKKYIGRAGSDQGIGAVASSIKNLDFVKFLNHHPRTIAASENKEMEWFSFYEWVKRNDDSFVFIIAKDNEWEESKPLIKVQVETFVSAMFERGESRDNIPVVLVMDELHKIGKLQVMEQLLSRGSKFYLTAFAGYQNNAQVESIFGQSQAKSIFTGLQNLVAFKCTDAELANQISERLGKIEVEITEGSMSSQNSGSNVSIRSKDKSNVSANQIMSLEKNCAWVKLAYYPPCYLSFDYVNYEKAKNEDGTIVQKTISVRSKKSWIEEVKPLEYYFGKNELKKLIDSYANYTRYSDIEKVATITEILREIAFKVKHNEYSIGDVRYSFEVDDENITILKEENDEIIFSKVIKRSKKKEKKKDNAEEIREGIPDIGTTDQYYPQNEVTINLPDDEYI</sequence>
<dbReference type="GeneID" id="39493208"/>
<dbReference type="InterPro" id="IPR019476">
    <property type="entry name" value="T4SS_TraD_DNA-bd"/>
</dbReference>
<dbReference type="CDD" id="cd01127">
    <property type="entry name" value="TrwB_TraG_TraD_VirD4"/>
    <property type="match status" value="1"/>
</dbReference>
<proteinExistence type="predicted"/>
<dbReference type="Proteomes" id="UP000291236">
    <property type="component" value="Plasmid 79K"/>
</dbReference>
<dbReference type="EMBL" id="AP019369">
    <property type="protein sequence ID" value="BBH54659.1"/>
    <property type="molecule type" value="Genomic_DNA"/>
</dbReference>
<evidence type="ECO:0000256" key="3">
    <source>
        <dbReference type="ARBA" id="ARBA00022692"/>
    </source>
</evidence>
<dbReference type="GO" id="GO:0005886">
    <property type="term" value="C:plasma membrane"/>
    <property type="evidence" value="ECO:0007669"/>
    <property type="project" value="UniProtKB-SubCell"/>
</dbReference>
<keyword evidence="5 6" id="KW-0472">Membrane</keyword>
<dbReference type="InterPro" id="IPR051539">
    <property type="entry name" value="T4SS-coupling_protein"/>
</dbReference>
<evidence type="ECO:0000256" key="1">
    <source>
        <dbReference type="ARBA" id="ARBA00004651"/>
    </source>
</evidence>
<keyword evidence="9" id="KW-1185">Reference proteome</keyword>
<reference evidence="8 9" key="1">
    <citation type="submission" date="2018-12" db="EMBL/GenBank/DDBJ databases">
        <title>Rubrispira sanarue gen. nov., sp., nov., a member of the order Silvanigrellales, isolated from a brackish lake in Hamamatsu Japan.</title>
        <authorList>
            <person name="Maejima Y."/>
            <person name="Iino T."/>
            <person name="Muraguchi Y."/>
            <person name="Fukuda K."/>
            <person name="Nojiri H."/>
            <person name="Ohkuma M."/>
            <person name="Moriuchi R."/>
            <person name="Dohra H."/>
            <person name="Kimbara K."/>
            <person name="Shintani M."/>
        </authorList>
    </citation>
    <scope>NUCLEOTIDE SEQUENCE [LARGE SCALE GENOMIC DNA]</scope>
    <source>
        <strain evidence="8 9">RF1110005</strain>
        <plasmid evidence="8 9">79K</plasmid>
    </source>
</reference>
<feature type="domain" description="Type IV secretion system coupling protein TraD DNA-binding" evidence="7">
    <location>
        <begin position="197"/>
        <end position="557"/>
    </location>
</feature>
<accession>A0A4P2VR54</accession>
<geneLocation type="plasmid" evidence="8 9">
    <name>79K</name>
</geneLocation>
<evidence type="ECO:0000313" key="8">
    <source>
        <dbReference type="EMBL" id="BBH54659.1"/>
    </source>
</evidence>
<feature type="transmembrane region" description="Helical" evidence="6">
    <location>
        <begin position="28"/>
        <end position="46"/>
    </location>
</feature>
<evidence type="ECO:0000256" key="5">
    <source>
        <dbReference type="ARBA" id="ARBA00023136"/>
    </source>
</evidence>
<dbReference type="OrthoDB" id="9803543at2"/>
<gene>
    <name evidence="8" type="ORF">JCM31447_31330</name>
</gene>
<dbReference type="Pfam" id="PF10412">
    <property type="entry name" value="TrwB_AAD_bind"/>
    <property type="match status" value="1"/>
</dbReference>